<feature type="region of interest" description="Disordered" evidence="1">
    <location>
        <begin position="1"/>
        <end position="31"/>
    </location>
</feature>
<evidence type="ECO:0000256" key="1">
    <source>
        <dbReference type="SAM" id="MobiDB-lite"/>
    </source>
</evidence>
<name>A0ABP5V1R9_9ACTN</name>
<evidence type="ECO:0008006" key="4">
    <source>
        <dbReference type="Google" id="ProtNLM"/>
    </source>
</evidence>
<keyword evidence="3" id="KW-1185">Reference proteome</keyword>
<evidence type="ECO:0000313" key="3">
    <source>
        <dbReference type="Proteomes" id="UP001501444"/>
    </source>
</evidence>
<accession>A0ABP5V1R9</accession>
<gene>
    <name evidence="2" type="ORF">GCM10010170_102350</name>
</gene>
<dbReference type="EMBL" id="BAAARV010000123">
    <property type="protein sequence ID" value="GAA2390349.1"/>
    <property type="molecule type" value="Genomic_DNA"/>
</dbReference>
<evidence type="ECO:0000313" key="2">
    <source>
        <dbReference type="EMBL" id="GAA2390349.1"/>
    </source>
</evidence>
<proteinExistence type="predicted"/>
<protein>
    <recommendedName>
        <fullName evidence="4">Lipoprotein</fullName>
    </recommendedName>
</protein>
<comment type="caution">
    <text evidence="2">The sequence shown here is derived from an EMBL/GenBank/DDBJ whole genome shotgun (WGS) entry which is preliminary data.</text>
</comment>
<sequence length="147" mass="15147">MLSGCGHGDAEPPAAPSSAGPVKKMTHADAQKLAAKYRDEAVTTMGGTLGAPAADNLLRCDTPHTFAASTGGDVPVTADQQAAVLQKLREHYTQAQYAVEPPSTDASDRGALNVVAPDRVTVTVTEDGTDALHVNVSTPCYDSDEGL</sequence>
<organism evidence="2 3">
    <name type="scientific">Dactylosporangium salmoneum</name>
    <dbReference type="NCBI Taxonomy" id="53361"/>
    <lineage>
        <taxon>Bacteria</taxon>
        <taxon>Bacillati</taxon>
        <taxon>Actinomycetota</taxon>
        <taxon>Actinomycetes</taxon>
        <taxon>Micromonosporales</taxon>
        <taxon>Micromonosporaceae</taxon>
        <taxon>Dactylosporangium</taxon>
    </lineage>
</organism>
<reference evidence="3" key="1">
    <citation type="journal article" date="2019" name="Int. J. Syst. Evol. Microbiol.">
        <title>The Global Catalogue of Microorganisms (GCM) 10K type strain sequencing project: providing services to taxonomists for standard genome sequencing and annotation.</title>
        <authorList>
            <consortium name="The Broad Institute Genomics Platform"/>
            <consortium name="The Broad Institute Genome Sequencing Center for Infectious Disease"/>
            <person name="Wu L."/>
            <person name="Ma J."/>
        </authorList>
    </citation>
    <scope>NUCLEOTIDE SEQUENCE [LARGE SCALE GENOMIC DNA]</scope>
    <source>
        <strain evidence="3">JCM 3272</strain>
    </source>
</reference>
<dbReference type="Proteomes" id="UP001501444">
    <property type="component" value="Unassembled WGS sequence"/>
</dbReference>